<name>A0A154IMS3_RHILE</name>
<gene>
    <name evidence="1" type="ORF">A4A59_12300</name>
</gene>
<dbReference type="AlphaFoldDB" id="A0A154IMS3"/>
<comment type="caution">
    <text evidence="1">The sequence shown here is derived from an EMBL/GenBank/DDBJ whole genome shotgun (WGS) entry which is preliminary data.</text>
</comment>
<dbReference type="RefSeq" id="WP_062940849.1">
    <property type="nucleotide sequence ID" value="NZ_CP171845.1"/>
</dbReference>
<accession>A0A154IMS3</accession>
<evidence type="ECO:0000313" key="1">
    <source>
        <dbReference type="EMBL" id="KZB01813.1"/>
    </source>
</evidence>
<sequence>MLVQKGAFIINGVLAVKQWKRRCEADAPAFSRLFIAKSSKPIDFAARKSAASSANSLSSWNCAP</sequence>
<reference evidence="1" key="1">
    <citation type="submission" date="2016-03" db="EMBL/GenBank/DDBJ databases">
        <title>Microsymbionts genomes from the relict species Vavilovia formosa.</title>
        <authorList>
            <person name="Chirak E."/>
            <person name="Kimeklis A."/>
            <person name="Kopat V."/>
            <person name="Andronov E."/>
        </authorList>
    </citation>
    <scope>NUCLEOTIDE SEQUENCE [LARGE SCALE GENOMIC DNA]</scope>
    <source>
        <strain evidence="1">Vaf12</strain>
    </source>
</reference>
<organism evidence="1">
    <name type="scientific">Rhizobium leguminosarum</name>
    <dbReference type="NCBI Taxonomy" id="384"/>
    <lineage>
        <taxon>Bacteria</taxon>
        <taxon>Pseudomonadati</taxon>
        <taxon>Pseudomonadota</taxon>
        <taxon>Alphaproteobacteria</taxon>
        <taxon>Hyphomicrobiales</taxon>
        <taxon>Rhizobiaceae</taxon>
        <taxon>Rhizobium/Agrobacterium group</taxon>
        <taxon>Rhizobium</taxon>
    </lineage>
</organism>
<protein>
    <submittedName>
        <fullName evidence="1">Uncharacterized protein</fullName>
    </submittedName>
</protein>
<proteinExistence type="predicted"/>
<dbReference type="EMBL" id="LVYU01000078">
    <property type="protein sequence ID" value="KZB01813.1"/>
    <property type="molecule type" value="Genomic_DNA"/>
</dbReference>